<evidence type="ECO:0000313" key="3">
    <source>
        <dbReference type="Proteomes" id="UP000298652"/>
    </source>
</evidence>
<proteinExistence type="predicted"/>
<protein>
    <submittedName>
        <fullName evidence="2">Uncharacterized protein</fullName>
    </submittedName>
</protein>
<feature type="compositionally biased region" description="Low complexity" evidence="1">
    <location>
        <begin position="1"/>
        <end position="11"/>
    </location>
</feature>
<name>A0A4U6TGS9_SETVI</name>
<dbReference type="EMBL" id="CM016559">
    <property type="protein sequence ID" value="TKW01510.1"/>
    <property type="molecule type" value="Genomic_DNA"/>
</dbReference>
<evidence type="ECO:0000313" key="2">
    <source>
        <dbReference type="EMBL" id="TKW01510.1"/>
    </source>
</evidence>
<organism evidence="2 3">
    <name type="scientific">Setaria viridis</name>
    <name type="common">Green bristlegrass</name>
    <name type="synonym">Setaria italica subsp. viridis</name>
    <dbReference type="NCBI Taxonomy" id="4556"/>
    <lineage>
        <taxon>Eukaryota</taxon>
        <taxon>Viridiplantae</taxon>
        <taxon>Streptophyta</taxon>
        <taxon>Embryophyta</taxon>
        <taxon>Tracheophyta</taxon>
        <taxon>Spermatophyta</taxon>
        <taxon>Magnoliopsida</taxon>
        <taxon>Liliopsida</taxon>
        <taxon>Poales</taxon>
        <taxon>Poaceae</taxon>
        <taxon>PACMAD clade</taxon>
        <taxon>Panicoideae</taxon>
        <taxon>Panicodae</taxon>
        <taxon>Paniceae</taxon>
        <taxon>Cenchrinae</taxon>
        <taxon>Setaria</taxon>
    </lineage>
</organism>
<reference evidence="2" key="1">
    <citation type="submission" date="2019-03" db="EMBL/GenBank/DDBJ databases">
        <title>WGS assembly of Setaria viridis.</title>
        <authorList>
            <person name="Huang P."/>
            <person name="Jenkins J."/>
            <person name="Grimwood J."/>
            <person name="Barry K."/>
            <person name="Healey A."/>
            <person name="Mamidi S."/>
            <person name="Sreedasyam A."/>
            <person name="Shu S."/>
            <person name="Feldman M."/>
            <person name="Wu J."/>
            <person name="Yu Y."/>
            <person name="Chen C."/>
            <person name="Johnson J."/>
            <person name="Rokhsar D."/>
            <person name="Baxter I."/>
            <person name="Schmutz J."/>
            <person name="Brutnell T."/>
            <person name="Kellogg E."/>
        </authorList>
    </citation>
    <scope>NUCLEOTIDE SEQUENCE [LARGE SCALE GENOMIC DNA]</scope>
</reference>
<dbReference type="AlphaFoldDB" id="A0A4U6TGS9"/>
<dbReference type="Gramene" id="TKW01510">
    <property type="protein sequence ID" value="TKW01510"/>
    <property type="gene ID" value="SEVIR_8G185800v2"/>
</dbReference>
<evidence type="ECO:0000256" key="1">
    <source>
        <dbReference type="SAM" id="MobiDB-lite"/>
    </source>
</evidence>
<feature type="region of interest" description="Disordered" evidence="1">
    <location>
        <begin position="1"/>
        <end position="50"/>
    </location>
</feature>
<gene>
    <name evidence="2" type="ORF">SEVIR_8G185800v2</name>
</gene>
<keyword evidence="3" id="KW-1185">Reference proteome</keyword>
<accession>A0A4U6TGS9</accession>
<sequence length="139" mass="14474">MMSCSSSASSSLAQPWEGPPMNPVPSDTVVGAMVGANTTDTPLLPRPSQPEPRCSCSALYRVEPCLEFLPAPVGGAGPAAPCLPPSPLAPVHHRGTAVTWMAPWWMLLMDSAVQTPAMHGYGCCKLAAFVDSTMVEGGH</sequence>
<dbReference type="Proteomes" id="UP000298652">
    <property type="component" value="Chromosome 8"/>
</dbReference>